<comment type="caution">
    <text evidence="1">The sequence shown here is derived from an EMBL/GenBank/DDBJ whole genome shotgun (WGS) entry which is preliminary data.</text>
</comment>
<evidence type="ECO:0008006" key="3">
    <source>
        <dbReference type="Google" id="ProtNLM"/>
    </source>
</evidence>
<accession>A0A0G0T190</accession>
<sequence length="393" mass="44676">MGIFPESKKKDELILVFNIGSSSVEGALFWAQKSKVPKIIFSAKEPIKIEEKIDTNRFLSLAVQSLEIVANKIYGARLGAPGKIFCVLSSPWCVSQTRIINLRKNTPFVFTEKLADELIQKEIKLFEEEHLAKYVNAENSVRAIELKNIKIMLNGYETPRPLNQKAKELEMDIFISVSGEQVLKKIEDVIRKYFHFEQIKFLSFALSSFTVARDMHAERENFLLVDIGGEVTDIFMVKKNTLRESISFPLGRNFLTRGVAVGLNCTLGEADSFISLLKDGHAEESTAKKLALIINSLRAKWLEKFQESLVNLSNDISIPAAIYIIIDRDLADFFGEAIKSEQFSQYTLTESKFEVIFLNIELLYDSVVFEEGAIREPRLIIDSIYINRLLAKI</sequence>
<protein>
    <recommendedName>
        <fullName evidence="3">Cell division protein FtsA</fullName>
    </recommendedName>
</protein>
<organism evidence="1 2">
    <name type="scientific">Candidatus Nomurabacteria bacterium GW2011_GWB1_40_7</name>
    <dbReference type="NCBI Taxonomy" id="1618744"/>
    <lineage>
        <taxon>Bacteria</taxon>
        <taxon>Candidatus Nomuraibacteriota</taxon>
    </lineage>
</organism>
<gene>
    <name evidence="1" type="ORF">UU13_C0001G0046</name>
</gene>
<dbReference type="Gene3D" id="3.30.420.40">
    <property type="match status" value="1"/>
</dbReference>
<name>A0A0G0T190_9BACT</name>
<dbReference type="SUPFAM" id="SSF53067">
    <property type="entry name" value="Actin-like ATPase domain"/>
    <property type="match status" value="1"/>
</dbReference>
<evidence type="ECO:0000313" key="1">
    <source>
        <dbReference type="EMBL" id="KKR70818.1"/>
    </source>
</evidence>
<dbReference type="Proteomes" id="UP000034452">
    <property type="component" value="Unassembled WGS sequence"/>
</dbReference>
<proteinExistence type="predicted"/>
<dbReference type="InterPro" id="IPR043129">
    <property type="entry name" value="ATPase_NBD"/>
</dbReference>
<dbReference type="EMBL" id="LBZL01000001">
    <property type="protein sequence ID" value="KKR70818.1"/>
    <property type="molecule type" value="Genomic_DNA"/>
</dbReference>
<reference evidence="1 2" key="1">
    <citation type="journal article" date="2015" name="Nature">
        <title>rRNA introns, odd ribosomes, and small enigmatic genomes across a large radiation of phyla.</title>
        <authorList>
            <person name="Brown C.T."/>
            <person name="Hug L.A."/>
            <person name="Thomas B.C."/>
            <person name="Sharon I."/>
            <person name="Castelle C.J."/>
            <person name="Singh A."/>
            <person name="Wilkins M.J."/>
            <person name="Williams K.H."/>
            <person name="Banfield J.F."/>
        </authorList>
    </citation>
    <scope>NUCLEOTIDE SEQUENCE [LARGE SCALE GENOMIC DNA]</scope>
</reference>
<dbReference type="AlphaFoldDB" id="A0A0G0T190"/>
<evidence type="ECO:0000313" key="2">
    <source>
        <dbReference type="Proteomes" id="UP000034452"/>
    </source>
</evidence>